<dbReference type="Gene3D" id="3.90.550.10">
    <property type="entry name" value="Spore Coat Polysaccharide Biosynthesis Protein SpsA, Chain A"/>
    <property type="match status" value="1"/>
</dbReference>
<dbReference type="OrthoDB" id="396512at2"/>
<keyword evidence="3" id="KW-1185">Reference proteome</keyword>
<dbReference type="KEGG" id="rmr:Rmar_1152"/>
<name>D0MHT4_RHOM4</name>
<dbReference type="SUPFAM" id="SSF53448">
    <property type="entry name" value="Nucleotide-diphospho-sugar transferases"/>
    <property type="match status" value="1"/>
</dbReference>
<dbReference type="InterPro" id="IPR029044">
    <property type="entry name" value="Nucleotide-diphossugar_trans"/>
</dbReference>
<dbReference type="HOGENOM" id="CLU_025996_0_0_10"/>
<evidence type="ECO:0000313" key="2">
    <source>
        <dbReference type="EMBL" id="ACY48042.1"/>
    </source>
</evidence>
<dbReference type="GO" id="GO:0016740">
    <property type="term" value="F:transferase activity"/>
    <property type="evidence" value="ECO:0007669"/>
    <property type="project" value="UniProtKB-KW"/>
</dbReference>
<dbReference type="CDD" id="cd00761">
    <property type="entry name" value="Glyco_tranf_GTA_type"/>
    <property type="match status" value="1"/>
</dbReference>
<dbReference type="PANTHER" id="PTHR43685:SF11">
    <property type="entry name" value="GLYCOSYLTRANSFERASE TAGX-RELATED"/>
    <property type="match status" value="1"/>
</dbReference>
<dbReference type="eggNOG" id="COG1216">
    <property type="taxonomic scope" value="Bacteria"/>
</dbReference>
<accession>D0MHT4</accession>
<dbReference type="PANTHER" id="PTHR43685">
    <property type="entry name" value="GLYCOSYLTRANSFERASE"/>
    <property type="match status" value="1"/>
</dbReference>
<evidence type="ECO:0000259" key="1">
    <source>
        <dbReference type="Pfam" id="PF00535"/>
    </source>
</evidence>
<feature type="domain" description="Glycosyltransferase 2-like" evidence="1">
    <location>
        <begin position="15"/>
        <end position="159"/>
    </location>
</feature>
<dbReference type="EMBL" id="CP001807">
    <property type="protein sequence ID" value="ACY48042.1"/>
    <property type="molecule type" value="Genomic_DNA"/>
</dbReference>
<dbReference type="RefSeq" id="WP_012843654.1">
    <property type="nucleotide sequence ID" value="NC_013501.1"/>
</dbReference>
<organism evidence="2 3">
    <name type="scientific">Rhodothermus marinus (strain ATCC 43812 / DSM 4252 / R-10)</name>
    <name type="common">Rhodothermus obamensis</name>
    <dbReference type="NCBI Taxonomy" id="518766"/>
    <lineage>
        <taxon>Bacteria</taxon>
        <taxon>Pseudomonadati</taxon>
        <taxon>Rhodothermota</taxon>
        <taxon>Rhodothermia</taxon>
        <taxon>Rhodothermales</taxon>
        <taxon>Rhodothermaceae</taxon>
        <taxon>Rhodothermus</taxon>
    </lineage>
</organism>
<gene>
    <name evidence="2" type="ordered locus">Rmar_1152</name>
</gene>
<dbReference type="CAZy" id="GT2">
    <property type="family name" value="Glycosyltransferase Family 2"/>
</dbReference>
<keyword evidence="2" id="KW-0808">Transferase</keyword>
<dbReference type="Pfam" id="PF00535">
    <property type="entry name" value="Glycos_transf_2"/>
    <property type="match status" value="1"/>
</dbReference>
<evidence type="ECO:0000313" key="3">
    <source>
        <dbReference type="Proteomes" id="UP000002221"/>
    </source>
</evidence>
<dbReference type="Proteomes" id="UP000002221">
    <property type="component" value="Chromosome"/>
</dbReference>
<dbReference type="PROSITE" id="PS51257">
    <property type="entry name" value="PROKAR_LIPOPROTEIN"/>
    <property type="match status" value="1"/>
</dbReference>
<proteinExistence type="predicted"/>
<dbReference type="AlphaFoldDB" id="D0MHT4"/>
<sequence length="370" mass="42492">MQQISRQEYGGPVVSILIPTFNRAGYLQAALASACAQTYPNLEIIVLDDASSDHTPAVVRAFQQRDDRIVYVRNHRNRGLVANWRQGVEMARGEFFCFLGDDDTLEPAFVGTLLQPLRQDARLVLAFCDHWVMDGEGRRLPDDSERNTRRWRRARLPEGSVDDFLRVALIDRSVFIGAVLFRRASVHPTFLADEARAMVDLWLLYRCAQQGGAYYVPQRLASCRWQPGGVSRSWNWRLYGFEGELFCYRHFLQDPALAPYRPVFEARMAYALTTYGNTLLSIGQRKAARARLRQALRLRWTLRSSVGYVLTWLGPPGSWISRGVRWLRSRFWRKPVPNYPEELFRYTVPDLSVKSMPPASEEVAPLTLSS</sequence>
<dbReference type="STRING" id="518766.Rmar_1152"/>
<dbReference type="InterPro" id="IPR001173">
    <property type="entry name" value="Glyco_trans_2-like"/>
</dbReference>
<dbReference type="InterPro" id="IPR050834">
    <property type="entry name" value="Glycosyltransf_2"/>
</dbReference>
<protein>
    <submittedName>
        <fullName evidence="2">Glycosyl transferase family 2</fullName>
    </submittedName>
</protein>
<reference evidence="2 3" key="1">
    <citation type="journal article" date="2009" name="Stand. Genomic Sci.">
        <title>Complete genome sequence of Rhodothermus marinus type strain (R-10).</title>
        <authorList>
            <person name="Nolan M."/>
            <person name="Tindall B.J."/>
            <person name="Pomrenke H."/>
            <person name="Lapidus A."/>
            <person name="Copeland A."/>
            <person name="Glavina Del Rio T."/>
            <person name="Lucas S."/>
            <person name="Chen F."/>
            <person name="Tice H."/>
            <person name="Cheng J.F."/>
            <person name="Saunders E."/>
            <person name="Han C."/>
            <person name="Bruce D."/>
            <person name="Goodwin L."/>
            <person name="Chain P."/>
            <person name="Pitluck S."/>
            <person name="Ovchinikova G."/>
            <person name="Pati A."/>
            <person name="Ivanova N."/>
            <person name="Mavromatis K."/>
            <person name="Chen A."/>
            <person name="Palaniappan K."/>
            <person name="Land M."/>
            <person name="Hauser L."/>
            <person name="Chang Y.J."/>
            <person name="Jeffries C.D."/>
            <person name="Brettin T."/>
            <person name="Goker M."/>
            <person name="Bristow J."/>
            <person name="Eisen J.A."/>
            <person name="Markowitz V."/>
            <person name="Hugenholtz P."/>
            <person name="Kyrpides N.C."/>
            <person name="Klenk H.P."/>
            <person name="Detter J.C."/>
        </authorList>
    </citation>
    <scope>NUCLEOTIDE SEQUENCE [LARGE SCALE GENOMIC DNA]</scope>
    <source>
        <strain evidence="3">ATCC 43812 / DSM 4252 / R-10</strain>
    </source>
</reference>